<dbReference type="CDD" id="cd02005">
    <property type="entry name" value="TPP_PDC_IPDC"/>
    <property type="match status" value="1"/>
</dbReference>
<evidence type="ECO:0000256" key="1">
    <source>
        <dbReference type="ARBA" id="ARBA00001920"/>
    </source>
</evidence>
<accession>A0A378TM36</accession>
<dbReference type="InterPro" id="IPR029061">
    <property type="entry name" value="THDP-binding"/>
</dbReference>
<dbReference type="Pfam" id="PF00205">
    <property type="entry name" value="TPP_enzyme_M"/>
    <property type="match status" value="1"/>
</dbReference>
<dbReference type="CDD" id="cd07038">
    <property type="entry name" value="TPP_PYR_PDC_IPDC_like"/>
    <property type="match status" value="1"/>
</dbReference>
<dbReference type="GO" id="GO:0030976">
    <property type="term" value="F:thiamine pyrophosphate binding"/>
    <property type="evidence" value="ECO:0007669"/>
    <property type="project" value="InterPro"/>
</dbReference>
<dbReference type="PIRSF" id="PIRSF036565">
    <property type="entry name" value="Pyruvt_ip_decrb"/>
    <property type="match status" value="1"/>
</dbReference>
<feature type="domain" description="Thiamine pyrophosphate enzyme TPP-binding" evidence="14">
    <location>
        <begin position="384"/>
        <end position="517"/>
    </location>
</feature>
<dbReference type="Gene3D" id="3.40.50.970">
    <property type="match status" value="2"/>
</dbReference>
<evidence type="ECO:0000256" key="6">
    <source>
        <dbReference type="ARBA" id="ARBA00022723"/>
    </source>
</evidence>
<dbReference type="SUPFAM" id="SSF52518">
    <property type="entry name" value="Thiamin diphosphate-binding fold (THDP-binding)"/>
    <property type="match status" value="2"/>
</dbReference>
<evidence type="ECO:0000259" key="15">
    <source>
        <dbReference type="Pfam" id="PF02776"/>
    </source>
</evidence>
<evidence type="ECO:0000256" key="5">
    <source>
        <dbReference type="ARBA" id="ARBA00020054"/>
    </source>
</evidence>
<dbReference type="PANTHER" id="PTHR43452:SF30">
    <property type="entry name" value="PYRUVATE DECARBOXYLASE ISOZYME 1-RELATED"/>
    <property type="match status" value="1"/>
</dbReference>
<dbReference type="InterPro" id="IPR047213">
    <property type="entry name" value="TPP_PYR_PDC_IPDC-like"/>
</dbReference>
<feature type="domain" description="Thiamine pyrophosphate enzyme central" evidence="13">
    <location>
        <begin position="196"/>
        <end position="310"/>
    </location>
</feature>
<dbReference type="InterPro" id="IPR012001">
    <property type="entry name" value="Thiamin_PyroP_enz_TPP-bd_dom"/>
</dbReference>
<dbReference type="RefSeq" id="WP_163908510.1">
    <property type="nucleotide sequence ID" value="NZ_AP022600.1"/>
</dbReference>
<dbReference type="FunFam" id="3.40.50.970:FF:000024">
    <property type="entry name" value="Pyruvate decarboxylase isozyme"/>
    <property type="match status" value="1"/>
</dbReference>
<evidence type="ECO:0000256" key="7">
    <source>
        <dbReference type="ARBA" id="ARBA00022793"/>
    </source>
</evidence>
<name>A0A378TM36_9MYCO</name>
<dbReference type="InterPro" id="IPR012000">
    <property type="entry name" value="Thiamin_PyroP_enz_cen_dom"/>
</dbReference>
<keyword evidence="6 11" id="KW-0479">Metal-binding</keyword>
<keyword evidence="9 12" id="KW-0786">Thiamine pyrophosphate</keyword>
<dbReference type="Proteomes" id="UP000254978">
    <property type="component" value="Unassembled WGS sequence"/>
</dbReference>
<evidence type="ECO:0000256" key="11">
    <source>
        <dbReference type="PIRSR" id="PIRSR036565-2"/>
    </source>
</evidence>
<comment type="function">
    <text evidence="3">Decarboxylates branched-chain and aromatic alpha-keto acids to aldehydes.</text>
</comment>
<feature type="binding site" evidence="11">
    <location>
        <position position="452"/>
    </location>
    <ligand>
        <name>Mg(2+)</name>
        <dbReference type="ChEBI" id="CHEBI:18420"/>
    </ligand>
</feature>
<dbReference type="Gene3D" id="3.40.50.1220">
    <property type="entry name" value="TPP-binding domain"/>
    <property type="match status" value="1"/>
</dbReference>
<feature type="binding site" evidence="11">
    <location>
        <position position="423"/>
    </location>
    <ligand>
        <name>Mg(2+)</name>
        <dbReference type="ChEBI" id="CHEBI:18420"/>
    </ligand>
</feature>
<dbReference type="EMBL" id="UGQT01000001">
    <property type="protein sequence ID" value="STZ61690.1"/>
    <property type="molecule type" value="Genomic_DNA"/>
</dbReference>
<evidence type="ECO:0000256" key="9">
    <source>
        <dbReference type="ARBA" id="ARBA00023052"/>
    </source>
</evidence>
<dbReference type="Pfam" id="PF02775">
    <property type="entry name" value="TPP_enzyme_C"/>
    <property type="match status" value="1"/>
</dbReference>
<evidence type="ECO:0000256" key="8">
    <source>
        <dbReference type="ARBA" id="ARBA00022842"/>
    </source>
</evidence>
<comment type="cofactor">
    <cofactor evidence="2">
        <name>thiamine diphosphate</name>
        <dbReference type="ChEBI" id="CHEBI:58937"/>
    </cofactor>
</comment>
<dbReference type="Pfam" id="PF02776">
    <property type="entry name" value="TPP_enzyme_N"/>
    <property type="match status" value="1"/>
</dbReference>
<gene>
    <name evidence="16" type="primary">pdc</name>
    <name evidence="16" type="ORF">NCTC10821_05247</name>
</gene>
<sequence length="550" mass="58878">MLIGEFLLRRLAEIGTTHVFGVPGDYNMAFLEQLEAHRGIDWVGNCNELNAAYAADGHARSGRPGVLLTTYGVGCLSALNGVAGAYCEHIPLIHISGAPPEHAVRDRVPLHHSLLDGGYRNVHRAFAEFIEYGATISAANAVEVIDHALLAAHRSRRPVRLELPSDLATVEITVPGPVLTVRDEASAGPQLADAAAAVAQVVAAAARPLVVFDTQAVRWGALAAIEEFCTATDLPYFCTLPAVHHADPARPQFQGMLPSRDRQHLFDEADLIIACGLTVSDVTTGGFSIDYADTVRLDPTSARVGSAVYYGVGIAELLAAVGGKLVERQRWWTVPAPVAAPAVDAATLTEELFFSRLQEFLCAGDVLIAETGTSAQNTVGMTLPAGTRYINQSSWGSIGYALPALLGSLVAEPDRRHVLCTGDGSFQVTAQELSTVIRRGHRPVIFLLNNRGYTIERAILGAHSAYNDVANWAYHDIPRVFGIAEDQLLSRVCTTVAELDAALAEAANAPRLCFIEVALQPLDMTAATRFVGEGTRVYDYGIYGPQNPLS</sequence>
<feature type="binding site" evidence="11">
    <location>
        <position position="450"/>
    </location>
    <ligand>
        <name>Mg(2+)</name>
        <dbReference type="ChEBI" id="CHEBI:18420"/>
    </ligand>
</feature>
<dbReference type="InterPro" id="IPR011766">
    <property type="entry name" value="TPP_enzyme_TPP-bd"/>
</dbReference>
<dbReference type="InterPro" id="IPR029035">
    <property type="entry name" value="DHS-like_NAD/FAD-binding_dom"/>
</dbReference>
<dbReference type="AlphaFoldDB" id="A0A378TM36"/>
<dbReference type="GO" id="GO:0000949">
    <property type="term" value="P:aromatic amino acid family catabolic process to alcohol via Ehrlich pathway"/>
    <property type="evidence" value="ECO:0007669"/>
    <property type="project" value="TreeGrafter"/>
</dbReference>
<comment type="cofactor">
    <cofactor evidence="11">
        <name>Mg(2+)</name>
        <dbReference type="ChEBI" id="CHEBI:18420"/>
    </cofactor>
    <text evidence="11">Binds 1 Mg(2+) per subunit.</text>
</comment>
<keyword evidence="8 11" id="KW-0460">Magnesium</keyword>
<dbReference type="InterPro" id="IPR012110">
    <property type="entry name" value="PDC/IPDC-like"/>
</dbReference>
<evidence type="ECO:0000313" key="16">
    <source>
        <dbReference type="EMBL" id="STZ61690.1"/>
    </source>
</evidence>
<evidence type="ECO:0000256" key="2">
    <source>
        <dbReference type="ARBA" id="ARBA00001964"/>
    </source>
</evidence>
<dbReference type="GO" id="GO:0000287">
    <property type="term" value="F:magnesium ion binding"/>
    <property type="evidence" value="ECO:0007669"/>
    <property type="project" value="InterPro"/>
</dbReference>
<protein>
    <recommendedName>
        <fullName evidence="5">Alpha-keto-acid decarboxylase</fullName>
    </recommendedName>
</protein>
<evidence type="ECO:0000256" key="12">
    <source>
        <dbReference type="RuleBase" id="RU362132"/>
    </source>
</evidence>
<dbReference type="SUPFAM" id="SSF52467">
    <property type="entry name" value="DHS-like NAD/FAD-binding domain"/>
    <property type="match status" value="1"/>
</dbReference>
<evidence type="ECO:0000259" key="13">
    <source>
        <dbReference type="Pfam" id="PF00205"/>
    </source>
</evidence>
<evidence type="ECO:0000259" key="14">
    <source>
        <dbReference type="Pfam" id="PF02775"/>
    </source>
</evidence>
<comment type="cofactor">
    <cofactor evidence="1">
        <name>a metal cation</name>
        <dbReference type="ChEBI" id="CHEBI:25213"/>
    </cofactor>
</comment>
<evidence type="ECO:0000256" key="4">
    <source>
        <dbReference type="ARBA" id="ARBA00007812"/>
    </source>
</evidence>
<dbReference type="PANTHER" id="PTHR43452">
    <property type="entry name" value="PYRUVATE DECARBOXYLASE"/>
    <property type="match status" value="1"/>
</dbReference>
<keyword evidence="17" id="KW-1185">Reference proteome</keyword>
<evidence type="ECO:0000256" key="10">
    <source>
        <dbReference type="ARBA" id="ARBA00023239"/>
    </source>
</evidence>
<dbReference type="InterPro" id="IPR047214">
    <property type="entry name" value="TPP_PDC_IPDC"/>
</dbReference>
<reference evidence="16 17" key="1">
    <citation type="submission" date="2018-06" db="EMBL/GenBank/DDBJ databases">
        <authorList>
            <consortium name="Pathogen Informatics"/>
            <person name="Doyle S."/>
        </authorList>
    </citation>
    <scope>NUCLEOTIDE SEQUENCE [LARGE SCALE GENOMIC DNA]</scope>
    <source>
        <strain evidence="16 17">NCTC10821</strain>
    </source>
</reference>
<evidence type="ECO:0000313" key="17">
    <source>
        <dbReference type="Proteomes" id="UP000254978"/>
    </source>
</evidence>
<keyword evidence="7" id="KW-0210">Decarboxylase</keyword>
<feature type="domain" description="Thiamine pyrophosphate enzyme N-terminal TPP-binding" evidence="15">
    <location>
        <begin position="3"/>
        <end position="105"/>
    </location>
</feature>
<comment type="similarity">
    <text evidence="4 12">Belongs to the TPP enzyme family.</text>
</comment>
<dbReference type="GO" id="GO:0005829">
    <property type="term" value="C:cytosol"/>
    <property type="evidence" value="ECO:0007669"/>
    <property type="project" value="TreeGrafter"/>
</dbReference>
<dbReference type="GO" id="GO:0004737">
    <property type="term" value="F:pyruvate decarboxylase activity"/>
    <property type="evidence" value="ECO:0007669"/>
    <property type="project" value="TreeGrafter"/>
</dbReference>
<keyword evidence="16" id="KW-0670">Pyruvate</keyword>
<keyword evidence="10 16" id="KW-0456">Lyase</keyword>
<proteinExistence type="inferred from homology"/>
<organism evidence="16 17">
    <name type="scientific">Mycolicibacterium tokaiense</name>
    <dbReference type="NCBI Taxonomy" id="39695"/>
    <lineage>
        <taxon>Bacteria</taxon>
        <taxon>Bacillati</taxon>
        <taxon>Actinomycetota</taxon>
        <taxon>Actinomycetes</taxon>
        <taxon>Mycobacteriales</taxon>
        <taxon>Mycobacteriaceae</taxon>
        <taxon>Mycolicibacterium</taxon>
    </lineage>
</organism>
<evidence type="ECO:0000256" key="3">
    <source>
        <dbReference type="ARBA" id="ARBA00002938"/>
    </source>
</evidence>